<gene>
    <name evidence="2" type="ORF">E3A20_27200</name>
</gene>
<feature type="transmembrane region" description="Helical" evidence="1">
    <location>
        <begin position="31"/>
        <end position="49"/>
    </location>
</feature>
<protein>
    <recommendedName>
        <fullName evidence="4">ABC transporter permease</fullName>
    </recommendedName>
</protein>
<evidence type="ECO:0008006" key="4">
    <source>
        <dbReference type="Google" id="ProtNLM"/>
    </source>
</evidence>
<evidence type="ECO:0000256" key="1">
    <source>
        <dbReference type="SAM" id="Phobius"/>
    </source>
</evidence>
<evidence type="ECO:0000313" key="2">
    <source>
        <dbReference type="EMBL" id="TWW08150.1"/>
    </source>
</evidence>
<keyword evidence="1" id="KW-1133">Transmembrane helix</keyword>
<dbReference type="AlphaFoldDB" id="A0A5C6M056"/>
<feature type="non-terminal residue" evidence="2">
    <location>
        <position position="1"/>
    </location>
</feature>
<sequence length="60" mass="6783">SKLIGVNPFARFIEIWRKAIYGGELITAQEIMMLACFSALSLLVGLAIYRSNRHRIIFGL</sequence>
<proteinExistence type="predicted"/>
<dbReference type="Proteomes" id="UP000321083">
    <property type="component" value="Unassembled WGS sequence"/>
</dbReference>
<name>A0A5C6M056_9PLAN</name>
<reference evidence="2 3" key="1">
    <citation type="submission" date="2019-08" db="EMBL/GenBank/DDBJ databases">
        <title>100 year-old enigma solved: identification of Planctomyces bekefii, the type genus and species of the phylum Planctomycetes.</title>
        <authorList>
            <person name="Svetlana D.N."/>
            <person name="Overmann J."/>
        </authorList>
    </citation>
    <scope>NUCLEOTIDE SEQUENCE [LARGE SCALE GENOMIC DNA]</scope>
    <source>
        <strain evidence="2">Phe10_nw2017</strain>
    </source>
</reference>
<keyword evidence="1" id="KW-0472">Membrane</keyword>
<evidence type="ECO:0000313" key="3">
    <source>
        <dbReference type="Proteomes" id="UP000321083"/>
    </source>
</evidence>
<comment type="caution">
    <text evidence="2">The sequence shown here is derived from an EMBL/GenBank/DDBJ whole genome shotgun (WGS) entry which is preliminary data.</text>
</comment>
<keyword evidence="1" id="KW-0812">Transmembrane</keyword>
<dbReference type="EMBL" id="SRHE01000814">
    <property type="protein sequence ID" value="TWW08150.1"/>
    <property type="molecule type" value="Genomic_DNA"/>
</dbReference>
<accession>A0A5C6M056</accession>
<reference evidence="2 3" key="2">
    <citation type="submission" date="2019-08" db="EMBL/GenBank/DDBJ databases">
        <authorList>
            <person name="Henke P."/>
        </authorList>
    </citation>
    <scope>NUCLEOTIDE SEQUENCE [LARGE SCALE GENOMIC DNA]</scope>
    <source>
        <strain evidence="2">Phe10_nw2017</strain>
    </source>
</reference>
<keyword evidence="3" id="KW-1185">Reference proteome</keyword>
<organism evidence="2 3">
    <name type="scientific">Planctomyces bekefii</name>
    <dbReference type="NCBI Taxonomy" id="1653850"/>
    <lineage>
        <taxon>Bacteria</taxon>
        <taxon>Pseudomonadati</taxon>
        <taxon>Planctomycetota</taxon>
        <taxon>Planctomycetia</taxon>
        <taxon>Planctomycetales</taxon>
        <taxon>Planctomycetaceae</taxon>
        <taxon>Planctomyces</taxon>
    </lineage>
</organism>